<dbReference type="PANTHER" id="PTHR10173">
    <property type="entry name" value="METHIONINE SULFOXIDE REDUCTASE"/>
    <property type="match status" value="1"/>
</dbReference>
<accession>A0A1C7P665</accession>
<protein>
    <recommendedName>
        <fullName evidence="1">peptide-methionine (R)-S-oxide reductase</fullName>
        <ecNumber evidence="1">1.8.4.12</ecNumber>
    </recommendedName>
</protein>
<evidence type="ECO:0000256" key="4">
    <source>
        <dbReference type="SAM" id="SignalP"/>
    </source>
</evidence>
<dbReference type="AlphaFoldDB" id="A0A1C7P665"/>
<comment type="caution">
    <text evidence="6">The sequence shown here is derived from an EMBL/GenBank/DDBJ whole genome shotgun (WGS) entry which is preliminary data.</text>
</comment>
<dbReference type="PANTHER" id="PTHR10173:SF57">
    <property type="entry name" value="PEPTIDE-METHIONINE (R)-S-OXIDE REDUCTASE"/>
    <property type="match status" value="1"/>
</dbReference>
<dbReference type="Proteomes" id="UP000093111">
    <property type="component" value="Unassembled WGS sequence"/>
</dbReference>
<dbReference type="NCBIfam" id="TIGR00357">
    <property type="entry name" value="peptide-methionine (R)-S-oxide reductase MsrB"/>
    <property type="match status" value="1"/>
</dbReference>
<evidence type="ECO:0000313" key="7">
    <source>
        <dbReference type="Proteomes" id="UP000093111"/>
    </source>
</evidence>
<gene>
    <name evidence="6" type="ORF">ADU59_03470</name>
</gene>
<keyword evidence="4" id="KW-0732">Signal</keyword>
<proteinExistence type="predicted"/>
<dbReference type="InterPro" id="IPR002579">
    <property type="entry name" value="Met_Sox_Rdtase_MsrB_dom"/>
</dbReference>
<dbReference type="Gene3D" id="2.170.150.20">
    <property type="entry name" value="Peptide methionine sulfoxide reductase"/>
    <property type="match status" value="1"/>
</dbReference>
<dbReference type="GO" id="GO:0030091">
    <property type="term" value="P:protein repair"/>
    <property type="evidence" value="ECO:0007669"/>
    <property type="project" value="InterPro"/>
</dbReference>
<dbReference type="Pfam" id="PF01641">
    <property type="entry name" value="SelR"/>
    <property type="match status" value="1"/>
</dbReference>
<dbReference type="PROSITE" id="PS51318">
    <property type="entry name" value="TAT"/>
    <property type="match status" value="1"/>
</dbReference>
<dbReference type="RefSeq" id="WP_068951686.1">
    <property type="nucleotide sequence ID" value="NZ_LGLV01000004.1"/>
</dbReference>
<comment type="catalytic activity">
    <reaction evidence="3">
        <text>L-methionyl-[protein] + [thioredoxin]-disulfide + H2O = L-methionyl-(R)-S-oxide-[protein] + [thioredoxin]-dithiol</text>
        <dbReference type="Rhea" id="RHEA:24164"/>
        <dbReference type="Rhea" id="RHEA-COMP:10698"/>
        <dbReference type="Rhea" id="RHEA-COMP:10700"/>
        <dbReference type="Rhea" id="RHEA-COMP:12313"/>
        <dbReference type="Rhea" id="RHEA-COMP:12314"/>
        <dbReference type="ChEBI" id="CHEBI:15377"/>
        <dbReference type="ChEBI" id="CHEBI:16044"/>
        <dbReference type="ChEBI" id="CHEBI:29950"/>
        <dbReference type="ChEBI" id="CHEBI:45764"/>
        <dbReference type="ChEBI" id="CHEBI:50058"/>
        <dbReference type="EC" id="1.8.4.12"/>
    </reaction>
</comment>
<dbReference type="GO" id="GO:0005737">
    <property type="term" value="C:cytoplasm"/>
    <property type="evidence" value="ECO:0007669"/>
    <property type="project" value="TreeGrafter"/>
</dbReference>
<dbReference type="EC" id="1.8.4.12" evidence="1"/>
<feature type="chain" id="PRO_5008890285" description="peptide-methionine (R)-S-oxide reductase" evidence="4">
    <location>
        <begin position="30"/>
        <end position="163"/>
    </location>
</feature>
<dbReference type="InterPro" id="IPR006311">
    <property type="entry name" value="TAT_signal"/>
</dbReference>
<evidence type="ECO:0000256" key="3">
    <source>
        <dbReference type="ARBA" id="ARBA00048488"/>
    </source>
</evidence>
<dbReference type="InterPro" id="IPR011057">
    <property type="entry name" value="Mss4-like_sf"/>
</dbReference>
<evidence type="ECO:0000259" key="5">
    <source>
        <dbReference type="PROSITE" id="PS51790"/>
    </source>
</evidence>
<dbReference type="PATRIC" id="fig|1612624.7.peg.722"/>
<sequence length="163" mass="18036">MTSRRFFLLSGVAIAAAAAFRGFTQHSIAAETFEVTKTDAEWKAILNDAQYRILRHEDTEQPFTSALNTEKRKGIFHCAGCDLPVYSSDVKYDSGTGWPSFWEALPNAIGTREDTSLLMTRTECHCRRCGGHMGHIFNDGPQPTGMRHCINGMAMTFKPASAA</sequence>
<keyword evidence="2" id="KW-0560">Oxidoreductase</keyword>
<organism evidence="6 7">
    <name type="scientific">Pararhizobium polonicum</name>
    <dbReference type="NCBI Taxonomy" id="1612624"/>
    <lineage>
        <taxon>Bacteria</taxon>
        <taxon>Pseudomonadati</taxon>
        <taxon>Pseudomonadota</taxon>
        <taxon>Alphaproteobacteria</taxon>
        <taxon>Hyphomicrobiales</taxon>
        <taxon>Rhizobiaceae</taxon>
        <taxon>Rhizobium/Agrobacterium group</taxon>
        <taxon>Pararhizobium</taxon>
    </lineage>
</organism>
<feature type="domain" description="MsrB" evidence="5">
    <location>
        <begin position="39"/>
        <end position="160"/>
    </location>
</feature>
<feature type="signal peptide" evidence="4">
    <location>
        <begin position="1"/>
        <end position="29"/>
    </location>
</feature>
<dbReference type="GO" id="GO:0033743">
    <property type="term" value="F:peptide-methionine (R)-S-oxide reductase activity"/>
    <property type="evidence" value="ECO:0007669"/>
    <property type="project" value="UniProtKB-EC"/>
</dbReference>
<evidence type="ECO:0000313" key="6">
    <source>
        <dbReference type="EMBL" id="OBZ96805.1"/>
    </source>
</evidence>
<dbReference type="GO" id="GO:0006979">
    <property type="term" value="P:response to oxidative stress"/>
    <property type="evidence" value="ECO:0007669"/>
    <property type="project" value="InterPro"/>
</dbReference>
<dbReference type="EMBL" id="LGLV01000004">
    <property type="protein sequence ID" value="OBZ96805.1"/>
    <property type="molecule type" value="Genomic_DNA"/>
</dbReference>
<evidence type="ECO:0000256" key="1">
    <source>
        <dbReference type="ARBA" id="ARBA00012499"/>
    </source>
</evidence>
<name>A0A1C7P665_9HYPH</name>
<dbReference type="OrthoDB" id="9785497at2"/>
<dbReference type="STRING" id="1612624.ADU59_03470"/>
<keyword evidence="7" id="KW-1185">Reference proteome</keyword>
<dbReference type="InterPro" id="IPR028427">
    <property type="entry name" value="Met_Sox_Rdtase_MsrB"/>
</dbReference>
<reference evidence="6 7" key="1">
    <citation type="journal article" date="2016" name="Syst. Appl. Microbiol.">
        <title>Pararhizobium polonicum sp. nov. isolated from tumors on stone fruit rootstocks.</title>
        <authorList>
            <person name="Pulawska J."/>
            <person name="Kuzmanovic N."/>
            <person name="Willems A."/>
            <person name="Pothier J.F."/>
        </authorList>
    </citation>
    <scope>NUCLEOTIDE SEQUENCE [LARGE SCALE GENOMIC DNA]</scope>
    <source>
        <strain evidence="6 7">F5.1</strain>
    </source>
</reference>
<evidence type="ECO:0000256" key="2">
    <source>
        <dbReference type="ARBA" id="ARBA00023002"/>
    </source>
</evidence>
<dbReference type="SUPFAM" id="SSF51316">
    <property type="entry name" value="Mss4-like"/>
    <property type="match status" value="1"/>
</dbReference>
<dbReference type="PROSITE" id="PS51790">
    <property type="entry name" value="MSRB"/>
    <property type="match status" value="1"/>
</dbReference>